<dbReference type="NCBIfam" id="NF004141">
    <property type="entry name" value="PRK05618.4-4"/>
    <property type="match status" value="1"/>
</dbReference>
<proteinExistence type="inferred from homology"/>
<dbReference type="Proteomes" id="UP000214975">
    <property type="component" value="Chromosome"/>
</dbReference>
<comment type="similarity">
    <text evidence="5">Belongs to the bacterial ribosomal protein bL25 family. CTC subfamily.</text>
</comment>
<dbReference type="CDD" id="cd00495">
    <property type="entry name" value="Ribosomal_L25_TL5_CTC"/>
    <property type="match status" value="1"/>
</dbReference>
<dbReference type="GO" id="GO:0006412">
    <property type="term" value="P:translation"/>
    <property type="evidence" value="ECO:0007669"/>
    <property type="project" value="UniProtKB-UniRule"/>
</dbReference>
<comment type="subunit">
    <text evidence="5">Part of the 50S ribosomal subunit; part of the 5S rRNA/L5/L18/L25 subcomplex. Contacts the 5S rRNA. Binds to the 5S rRNA independently of L5 and L18.</text>
</comment>
<dbReference type="InterPro" id="IPR020930">
    <property type="entry name" value="Ribosomal_uL5_bac-type"/>
</dbReference>
<dbReference type="HAMAP" id="MF_01334">
    <property type="entry name" value="Ribosomal_bL25_CTC"/>
    <property type="match status" value="1"/>
</dbReference>
<keyword evidence="3 5" id="KW-0689">Ribosomal protein</keyword>
<evidence type="ECO:0000256" key="6">
    <source>
        <dbReference type="SAM" id="MobiDB-lite"/>
    </source>
</evidence>
<protein>
    <recommendedName>
        <fullName evidence="5">Large ribosomal subunit protein bL25</fullName>
    </recommendedName>
    <alternativeName>
        <fullName evidence="5">General stress protein CTC</fullName>
    </alternativeName>
</protein>
<dbReference type="EMBL" id="CP016893">
    <property type="protein sequence ID" value="AST58169.1"/>
    <property type="molecule type" value="Genomic_DNA"/>
</dbReference>
<evidence type="ECO:0000256" key="5">
    <source>
        <dbReference type="HAMAP-Rule" id="MF_01334"/>
    </source>
</evidence>
<evidence type="ECO:0000313" key="10">
    <source>
        <dbReference type="Proteomes" id="UP000214975"/>
    </source>
</evidence>
<dbReference type="PANTHER" id="PTHR33284">
    <property type="entry name" value="RIBOSOMAL PROTEIN L25/GLN-TRNA SYNTHETASE, ANTI-CODON-BINDING DOMAIN-CONTAINING PROTEIN"/>
    <property type="match status" value="1"/>
</dbReference>
<comment type="function">
    <text evidence="5">This is one of the proteins that binds to the 5S RNA in the ribosome where it forms part of the central protuberance.</text>
</comment>
<dbReference type="GO" id="GO:0003735">
    <property type="term" value="F:structural constituent of ribosome"/>
    <property type="evidence" value="ECO:0007669"/>
    <property type="project" value="InterPro"/>
</dbReference>
<reference evidence="9 10" key="1">
    <citation type="submission" date="2016-08" db="EMBL/GenBank/DDBJ databases">
        <title>A novel genetic cassette of butanologenic Thermoanaerobacterium thermosaccharolyticum that directly convert cellulose to butanol.</title>
        <authorList>
            <person name="Li T."/>
            <person name="He J."/>
        </authorList>
    </citation>
    <scope>NUCLEOTIDE SEQUENCE [LARGE SCALE GENOMIC DNA]</scope>
    <source>
        <strain evidence="9 10">TG57</strain>
    </source>
</reference>
<keyword evidence="2 5" id="KW-0694">RNA-binding</keyword>
<feature type="region of interest" description="Disordered" evidence="6">
    <location>
        <begin position="181"/>
        <end position="200"/>
    </location>
</feature>
<dbReference type="GO" id="GO:0022625">
    <property type="term" value="C:cytosolic large ribosomal subunit"/>
    <property type="evidence" value="ECO:0007669"/>
    <property type="project" value="TreeGrafter"/>
</dbReference>
<evidence type="ECO:0000259" key="8">
    <source>
        <dbReference type="Pfam" id="PF14693"/>
    </source>
</evidence>
<dbReference type="PANTHER" id="PTHR33284:SF1">
    <property type="entry name" value="RIBOSOMAL PROTEIN L25_GLN-TRNA SYNTHETASE, ANTI-CODON-BINDING DOMAIN-CONTAINING PROTEIN"/>
    <property type="match status" value="1"/>
</dbReference>
<keyword evidence="4 5" id="KW-0687">Ribonucleoprotein</keyword>
<evidence type="ECO:0000256" key="3">
    <source>
        <dbReference type="ARBA" id="ARBA00022980"/>
    </source>
</evidence>
<evidence type="ECO:0000256" key="4">
    <source>
        <dbReference type="ARBA" id="ARBA00023274"/>
    </source>
</evidence>
<dbReference type="InterPro" id="IPR020056">
    <property type="entry name" value="Rbsml_bL25/Gln-tRNA_synth_N"/>
</dbReference>
<dbReference type="InterPro" id="IPR011035">
    <property type="entry name" value="Ribosomal_bL25/Gln-tRNA_synth"/>
</dbReference>
<feature type="domain" description="Large ribosomal subunit protein bL25 beta" evidence="8">
    <location>
        <begin position="99"/>
        <end position="182"/>
    </location>
</feature>
<dbReference type="Pfam" id="PF01386">
    <property type="entry name" value="Ribosomal_L25p"/>
    <property type="match status" value="1"/>
</dbReference>
<gene>
    <name evidence="5" type="primary">rplY</name>
    <name evidence="5" type="synonym">ctc</name>
    <name evidence="9" type="ORF">Thert_02246</name>
</gene>
<dbReference type="RefSeq" id="WP_094397592.1">
    <property type="nucleotide sequence ID" value="NZ_CP016893.1"/>
</dbReference>
<evidence type="ECO:0000256" key="1">
    <source>
        <dbReference type="ARBA" id="ARBA00022730"/>
    </source>
</evidence>
<name>A0A223I0E1_THETR</name>
<dbReference type="InterPro" id="IPR001021">
    <property type="entry name" value="Ribosomal_bL25_long"/>
</dbReference>
<evidence type="ECO:0000259" key="7">
    <source>
        <dbReference type="Pfam" id="PF01386"/>
    </source>
</evidence>
<feature type="domain" description="Large ribosomal subunit protein bL25 L25" evidence="7">
    <location>
        <begin position="6"/>
        <end position="91"/>
    </location>
</feature>
<dbReference type="AlphaFoldDB" id="A0A223I0E1"/>
<organism evidence="9 10">
    <name type="scientific">Thermoanaerobacterium thermosaccharolyticum</name>
    <name type="common">Clostridium thermosaccharolyticum</name>
    <dbReference type="NCBI Taxonomy" id="1517"/>
    <lineage>
        <taxon>Bacteria</taxon>
        <taxon>Bacillati</taxon>
        <taxon>Bacillota</taxon>
        <taxon>Clostridia</taxon>
        <taxon>Thermoanaerobacterales</taxon>
        <taxon>Thermoanaerobacteraceae</taxon>
        <taxon>Thermoanaerobacterium</taxon>
    </lineage>
</organism>
<dbReference type="SUPFAM" id="SSF50715">
    <property type="entry name" value="Ribosomal protein L25-like"/>
    <property type="match status" value="1"/>
</dbReference>
<sequence length="200" mass="21877">MQNVELEAVLRVPGKNAARKLKEKGYIPAILYGKGMESIPLAVETGKLRTIVQKHGRNVLLNLVVNGATHQAILKDEQRDELTGKLIHIDFQRVSMNEKIEAAVPLKLEGVGVIESKGLLVQHQKWELNVESLPTSLPDEIVVDVSNLKIGDTLLVKDVNVPEGVEKVDDPDEVILTIVAPKNADVPETDESVETSSENG</sequence>
<dbReference type="InterPro" id="IPR020057">
    <property type="entry name" value="Ribosomal_bL25_b-dom"/>
</dbReference>
<dbReference type="NCBIfam" id="TIGR00731">
    <property type="entry name" value="bL25_bact_ctc"/>
    <property type="match status" value="1"/>
</dbReference>
<dbReference type="Gene3D" id="2.40.240.10">
    <property type="entry name" value="Ribosomal Protein L25, Chain P"/>
    <property type="match status" value="1"/>
</dbReference>
<dbReference type="InterPro" id="IPR037121">
    <property type="entry name" value="Ribosomal_bL25_C"/>
</dbReference>
<dbReference type="InterPro" id="IPR029751">
    <property type="entry name" value="Ribosomal_L25_dom"/>
</dbReference>
<accession>A0A223I0E1</accession>
<dbReference type="Gene3D" id="2.170.120.20">
    <property type="entry name" value="Ribosomal protein L25, beta domain"/>
    <property type="match status" value="1"/>
</dbReference>
<dbReference type="GO" id="GO:0008097">
    <property type="term" value="F:5S rRNA binding"/>
    <property type="evidence" value="ECO:0007669"/>
    <property type="project" value="InterPro"/>
</dbReference>
<keyword evidence="1 5" id="KW-0699">rRNA-binding</keyword>
<evidence type="ECO:0000256" key="2">
    <source>
        <dbReference type="ARBA" id="ARBA00022884"/>
    </source>
</evidence>
<evidence type="ECO:0000313" key="9">
    <source>
        <dbReference type="EMBL" id="AST58169.1"/>
    </source>
</evidence>
<dbReference type="Pfam" id="PF14693">
    <property type="entry name" value="Ribosomal_TL5_C"/>
    <property type="match status" value="1"/>
</dbReference>